<evidence type="ECO:0000313" key="2">
    <source>
        <dbReference type="Proteomes" id="UP000037854"/>
    </source>
</evidence>
<protein>
    <submittedName>
        <fullName evidence="1">Uncharacterized protein</fullName>
    </submittedName>
</protein>
<comment type="caution">
    <text evidence="1">The sequence shown here is derived from an EMBL/GenBank/DDBJ whole genome shotgun (WGS) entry which is preliminary data.</text>
</comment>
<proteinExistence type="predicted"/>
<organism evidence="1 2">
    <name type="scientific">Oceanobacillus caeni</name>
    <dbReference type="NCBI Taxonomy" id="405946"/>
    <lineage>
        <taxon>Bacteria</taxon>
        <taxon>Bacillati</taxon>
        <taxon>Bacillota</taxon>
        <taxon>Bacilli</taxon>
        <taxon>Bacillales</taxon>
        <taxon>Bacillaceae</taxon>
        <taxon>Oceanobacillus</taxon>
    </lineage>
</organism>
<sequence>MSKLYEVMKEFDKDYLQEISNMQPELVDLLILTCHSSNNKKKAILDELAHNIKSSYIKNNIN</sequence>
<gene>
    <name evidence="1" type="ORF">AFL42_13335</name>
</gene>
<dbReference type="Proteomes" id="UP000037854">
    <property type="component" value="Unassembled WGS sequence"/>
</dbReference>
<dbReference type="RefSeq" id="WP_002081493.1">
    <property type="nucleotide sequence ID" value="NZ_JARTGE010000116.1"/>
</dbReference>
<name>A0ABR5MH24_9BACI</name>
<accession>A0ABR5MH24</accession>
<evidence type="ECO:0000313" key="1">
    <source>
        <dbReference type="EMBL" id="KPH72457.1"/>
    </source>
</evidence>
<reference evidence="1 2" key="1">
    <citation type="submission" date="2015-07" db="EMBL/GenBank/DDBJ databases">
        <title>High-quality draft genome sequence of Oceanobacillus caeni HM6, a bacillus isolated from a human feces.</title>
        <authorList>
            <person name="Kumar J."/>
            <person name="Verma M.K."/>
            <person name="Pandey R."/>
            <person name="Bhambi M."/>
            <person name="Chauhan N."/>
        </authorList>
    </citation>
    <scope>NUCLEOTIDE SEQUENCE [LARGE SCALE GENOMIC DNA]</scope>
    <source>
        <strain evidence="1 2">HM6</strain>
    </source>
</reference>
<dbReference type="EMBL" id="LGTK01000054">
    <property type="protein sequence ID" value="KPH72457.1"/>
    <property type="molecule type" value="Genomic_DNA"/>
</dbReference>
<keyword evidence="2" id="KW-1185">Reference proteome</keyword>